<keyword evidence="8 11" id="KW-1133">Transmembrane helix</keyword>
<keyword evidence="5 11" id="KW-0812">Transmembrane</keyword>
<dbReference type="InterPro" id="IPR003593">
    <property type="entry name" value="AAA+_ATPase"/>
</dbReference>
<dbReference type="InterPro" id="IPR036640">
    <property type="entry name" value="ABC1_TM_sf"/>
</dbReference>
<accession>A0A927MMT2</accession>
<dbReference type="PROSITE" id="PS50893">
    <property type="entry name" value="ABC_TRANSPORTER_2"/>
    <property type="match status" value="1"/>
</dbReference>
<dbReference type="SUPFAM" id="SSF52540">
    <property type="entry name" value="P-loop containing nucleoside triphosphate hydrolases"/>
    <property type="match status" value="1"/>
</dbReference>
<organism evidence="14 15">
    <name type="scientific">Actinopolymorpha pittospori</name>
    <dbReference type="NCBI Taxonomy" id="648752"/>
    <lineage>
        <taxon>Bacteria</taxon>
        <taxon>Bacillati</taxon>
        <taxon>Actinomycetota</taxon>
        <taxon>Actinomycetes</taxon>
        <taxon>Propionibacteriales</taxon>
        <taxon>Actinopolymorphaceae</taxon>
        <taxon>Actinopolymorpha</taxon>
    </lineage>
</organism>
<feature type="domain" description="ABC transmembrane type-1" evidence="13">
    <location>
        <begin position="18"/>
        <end position="293"/>
    </location>
</feature>
<evidence type="ECO:0000256" key="10">
    <source>
        <dbReference type="ARBA" id="ARBA00023455"/>
    </source>
</evidence>
<evidence type="ECO:0000256" key="7">
    <source>
        <dbReference type="ARBA" id="ARBA00022840"/>
    </source>
</evidence>
<dbReference type="PANTHER" id="PTHR24221">
    <property type="entry name" value="ATP-BINDING CASSETTE SUB-FAMILY B"/>
    <property type="match status" value="1"/>
</dbReference>
<dbReference type="GO" id="GO:0016887">
    <property type="term" value="F:ATP hydrolysis activity"/>
    <property type="evidence" value="ECO:0007669"/>
    <property type="project" value="InterPro"/>
</dbReference>
<comment type="caution">
    <text evidence="14">The sequence shown here is derived from an EMBL/GenBank/DDBJ whole genome shotgun (WGS) entry which is preliminary data.</text>
</comment>
<evidence type="ECO:0000256" key="4">
    <source>
        <dbReference type="ARBA" id="ARBA00022519"/>
    </source>
</evidence>
<dbReference type="GO" id="GO:0140359">
    <property type="term" value="F:ABC-type transporter activity"/>
    <property type="evidence" value="ECO:0007669"/>
    <property type="project" value="InterPro"/>
</dbReference>
<evidence type="ECO:0000256" key="8">
    <source>
        <dbReference type="ARBA" id="ARBA00022989"/>
    </source>
</evidence>
<keyword evidence="3" id="KW-1003">Cell membrane</keyword>
<evidence type="ECO:0000256" key="11">
    <source>
        <dbReference type="SAM" id="Phobius"/>
    </source>
</evidence>
<dbReference type="InterPro" id="IPR003439">
    <property type="entry name" value="ABC_transporter-like_ATP-bd"/>
</dbReference>
<comment type="similarity">
    <text evidence="10">Belongs to the ABC transporter superfamily. Siderophore-Fe(3+) uptake transporter (SIUT) (TC 3.A.1.21) family.</text>
</comment>
<dbReference type="InterPro" id="IPR017871">
    <property type="entry name" value="ABC_transporter-like_CS"/>
</dbReference>
<feature type="transmembrane region" description="Helical" evidence="11">
    <location>
        <begin position="156"/>
        <end position="174"/>
    </location>
</feature>
<keyword evidence="6" id="KW-0547">Nucleotide-binding</keyword>
<dbReference type="PROSITE" id="PS00211">
    <property type="entry name" value="ABC_TRANSPORTER_1"/>
    <property type="match status" value="1"/>
</dbReference>
<feature type="transmembrane region" description="Helical" evidence="11">
    <location>
        <begin position="57"/>
        <end position="78"/>
    </location>
</feature>
<feature type="transmembrane region" description="Helical" evidence="11">
    <location>
        <begin position="243"/>
        <end position="265"/>
    </location>
</feature>
<evidence type="ECO:0000313" key="15">
    <source>
        <dbReference type="Proteomes" id="UP000638648"/>
    </source>
</evidence>
<reference evidence="14" key="1">
    <citation type="submission" date="2020-10" db="EMBL/GenBank/DDBJ databases">
        <title>Sequencing the genomes of 1000 actinobacteria strains.</title>
        <authorList>
            <person name="Klenk H.-P."/>
        </authorList>
    </citation>
    <scope>NUCLEOTIDE SEQUENCE</scope>
    <source>
        <strain evidence="14">DSM 45354</strain>
    </source>
</reference>
<dbReference type="SMART" id="SM00382">
    <property type="entry name" value="AAA"/>
    <property type="match status" value="1"/>
</dbReference>
<keyword evidence="2" id="KW-0813">Transport</keyword>
<sequence>MIRFLMRIGDTRARRMLAAYLVVVTVATLLTSAAFVTLLPLTTALLSDEPASMLAPLGLLVAFAVLAGMCDVTATLIGQRAGARFILRMHQLIAERTARLPLGWFDAERTGSISNVTTRGVTFAANAPESMIRPMLYGLVPPTLVSLAMLRVEWRLGLCFLLAAGLVAVVYRWAQARDGRFEQAVDASDEEGAARVIEFAAAQPAVRAAGPDSLGERSVRTALAEQRTAKRAALIARNWGTQAYTAAGFAGLLLIFVVAVALTGAGRLQPGALVAVLILAVAMSTLTRNALPFGVGVGIANRALDALRSILDAPLLPEPEHPRTPADSSIELADVSFSYSPDRPVISGANFRMEPGTMTAIVGPSGSGKTTLARLMARFWDVDSGEIRIGGVDVRELGTRNVMAQVSMVFQDVYLFEDTLMENIRLGRPGATDDEVGEAAERAGVTEIADRLPDGFATQVGESGGTLSGGERQRVSIARALLKNAPIVLLDEATAALDIESEMLIQRGLAQLSGDKTLVVIAHRLQTIRQADQVVVLDGNGGVEAVGDHETLLTASPTYARFWAERTESMGWTIDAH</sequence>
<evidence type="ECO:0000259" key="12">
    <source>
        <dbReference type="PROSITE" id="PS50893"/>
    </source>
</evidence>
<evidence type="ECO:0000256" key="5">
    <source>
        <dbReference type="ARBA" id="ARBA00022692"/>
    </source>
</evidence>
<proteinExistence type="inferred from homology"/>
<dbReference type="GO" id="GO:0034040">
    <property type="term" value="F:ATPase-coupled lipid transmembrane transporter activity"/>
    <property type="evidence" value="ECO:0007669"/>
    <property type="project" value="TreeGrafter"/>
</dbReference>
<gene>
    <name evidence="14" type="ORF">HEB94_000262</name>
</gene>
<dbReference type="Gene3D" id="3.40.50.300">
    <property type="entry name" value="P-loop containing nucleotide triphosphate hydrolases"/>
    <property type="match status" value="1"/>
</dbReference>
<dbReference type="PANTHER" id="PTHR24221:SF397">
    <property type="entry name" value="ABC TRANSPORTER, ATP-BINDING TRANSMEMBRANE PROTEIN"/>
    <property type="match status" value="1"/>
</dbReference>
<dbReference type="Pfam" id="PF00664">
    <property type="entry name" value="ABC_membrane"/>
    <property type="match status" value="1"/>
</dbReference>
<evidence type="ECO:0000313" key="14">
    <source>
        <dbReference type="EMBL" id="MBE1603414.1"/>
    </source>
</evidence>
<dbReference type="GO" id="GO:0005886">
    <property type="term" value="C:plasma membrane"/>
    <property type="evidence" value="ECO:0007669"/>
    <property type="project" value="UniProtKB-SubCell"/>
</dbReference>
<dbReference type="InterPro" id="IPR039421">
    <property type="entry name" value="Type_1_exporter"/>
</dbReference>
<evidence type="ECO:0000259" key="13">
    <source>
        <dbReference type="PROSITE" id="PS50929"/>
    </source>
</evidence>
<evidence type="ECO:0000256" key="9">
    <source>
        <dbReference type="ARBA" id="ARBA00023136"/>
    </source>
</evidence>
<dbReference type="AlphaFoldDB" id="A0A927MMT2"/>
<dbReference type="Proteomes" id="UP000638648">
    <property type="component" value="Unassembled WGS sequence"/>
</dbReference>
<feature type="domain" description="ABC transporter" evidence="12">
    <location>
        <begin position="330"/>
        <end position="565"/>
    </location>
</feature>
<dbReference type="EMBL" id="JADBEM010000001">
    <property type="protein sequence ID" value="MBE1603414.1"/>
    <property type="molecule type" value="Genomic_DNA"/>
</dbReference>
<feature type="transmembrane region" description="Helical" evidence="11">
    <location>
        <begin position="272"/>
        <end position="291"/>
    </location>
</feature>
<evidence type="ECO:0000256" key="2">
    <source>
        <dbReference type="ARBA" id="ARBA00022448"/>
    </source>
</evidence>
<dbReference type="RefSeq" id="WP_192748244.1">
    <property type="nucleotide sequence ID" value="NZ_BAABJL010000064.1"/>
</dbReference>
<dbReference type="FunFam" id="3.40.50.300:FF:000221">
    <property type="entry name" value="Multidrug ABC transporter ATP-binding protein"/>
    <property type="match status" value="1"/>
</dbReference>
<dbReference type="GO" id="GO:0005524">
    <property type="term" value="F:ATP binding"/>
    <property type="evidence" value="ECO:0007669"/>
    <property type="project" value="UniProtKB-KW"/>
</dbReference>
<keyword evidence="9 11" id="KW-0472">Membrane</keyword>
<dbReference type="PROSITE" id="PS50929">
    <property type="entry name" value="ABC_TM1F"/>
    <property type="match status" value="1"/>
</dbReference>
<evidence type="ECO:0000256" key="6">
    <source>
        <dbReference type="ARBA" id="ARBA00022741"/>
    </source>
</evidence>
<evidence type="ECO:0000256" key="3">
    <source>
        <dbReference type="ARBA" id="ARBA00022475"/>
    </source>
</evidence>
<dbReference type="InterPro" id="IPR027417">
    <property type="entry name" value="P-loop_NTPase"/>
</dbReference>
<protein>
    <submittedName>
        <fullName evidence="14">ATP-binding cassette subfamily B protein</fullName>
    </submittedName>
</protein>
<comment type="subcellular location">
    <subcellularLocation>
        <location evidence="1">Cell inner membrane</location>
        <topology evidence="1">Multi-pass membrane protein</topology>
    </subcellularLocation>
</comment>
<keyword evidence="15" id="KW-1185">Reference proteome</keyword>
<dbReference type="InterPro" id="IPR011527">
    <property type="entry name" value="ABC1_TM_dom"/>
</dbReference>
<keyword evidence="7 14" id="KW-0067">ATP-binding</keyword>
<dbReference type="SUPFAM" id="SSF90123">
    <property type="entry name" value="ABC transporter transmembrane region"/>
    <property type="match status" value="1"/>
</dbReference>
<dbReference type="Gene3D" id="1.20.1560.10">
    <property type="entry name" value="ABC transporter type 1, transmembrane domain"/>
    <property type="match status" value="1"/>
</dbReference>
<evidence type="ECO:0000256" key="1">
    <source>
        <dbReference type="ARBA" id="ARBA00004429"/>
    </source>
</evidence>
<name>A0A927MMT2_9ACTN</name>
<dbReference type="Pfam" id="PF00005">
    <property type="entry name" value="ABC_tran"/>
    <property type="match status" value="1"/>
</dbReference>
<keyword evidence="4" id="KW-0997">Cell inner membrane</keyword>